<gene>
    <name evidence="1" type="ORF">SAMN05660493_00006</name>
</gene>
<dbReference type="OrthoDB" id="1449621at2"/>
<keyword evidence="2" id="KW-1185">Reference proteome</keyword>
<sequence length="98" mass="11010">MKYWSIITLTVFLNFTALPGIAAILGWELPRTNVVINEEETHSSNTLVNFEKTLPKTLDIHDFLKFCETTTPKKITVSRGSALYFPPVLSIFSPPPEA</sequence>
<dbReference type="Proteomes" id="UP000187261">
    <property type="component" value="Unassembled WGS sequence"/>
</dbReference>
<accession>A0A1U7PU71</accession>
<dbReference type="STRING" id="1121284.SAMN05660493_00006"/>
<dbReference type="AlphaFoldDB" id="A0A1U7PU71"/>
<organism evidence="1 2">
    <name type="scientific">Epilithonimonas bovis DSM 19482</name>
    <dbReference type="NCBI Taxonomy" id="1121284"/>
    <lineage>
        <taxon>Bacteria</taxon>
        <taxon>Pseudomonadati</taxon>
        <taxon>Bacteroidota</taxon>
        <taxon>Flavobacteriia</taxon>
        <taxon>Flavobacteriales</taxon>
        <taxon>Weeksellaceae</taxon>
        <taxon>Chryseobacterium group</taxon>
        <taxon>Epilithonimonas</taxon>
    </lineage>
</organism>
<dbReference type="RefSeq" id="WP_076781264.1">
    <property type="nucleotide sequence ID" value="NZ_FTPU01000001.1"/>
</dbReference>
<reference evidence="2" key="1">
    <citation type="submission" date="2016-10" db="EMBL/GenBank/DDBJ databases">
        <authorList>
            <person name="Varghese N."/>
            <person name="Submissions S."/>
        </authorList>
    </citation>
    <scope>NUCLEOTIDE SEQUENCE [LARGE SCALE GENOMIC DNA]</scope>
    <source>
        <strain evidence="2">DSM 19482</strain>
    </source>
</reference>
<protein>
    <submittedName>
        <fullName evidence="1">Uncharacterized protein</fullName>
    </submittedName>
</protein>
<proteinExistence type="predicted"/>
<evidence type="ECO:0000313" key="2">
    <source>
        <dbReference type="Proteomes" id="UP000187261"/>
    </source>
</evidence>
<dbReference type="EMBL" id="FTPU01000001">
    <property type="protein sequence ID" value="SIT95361.1"/>
    <property type="molecule type" value="Genomic_DNA"/>
</dbReference>
<name>A0A1U7PU71_9FLAO</name>
<evidence type="ECO:0000313" key="1">
    <source>
        <dbReference type="EMBL" id="SIT95361.1"/>
    </source>
</evidence>